<dbReference type="AlphaFoldDB" id="A0A377TRJ0"/>
<reference evidence="2 3" key="1">
    <citation type="submission" date="2018-06" db="EMBL/GenBank/DDBJ databases">
        <authorList>
            <consortium name="Pathogen Informatics"/>
            <person name="Doyle S."/>
        </authorList>
    </citation>
    <scope>NUCLEOTIDE SEQUENCE [LARGE SCALE GENOMIC DNA]</scope>
    <source>
        <strain evidence="2 3">NCTC9140</strain>
    </source>
</reference>
<evidence type="ECO:0000313" key="3">
    <source>
        <dbReference type="Proteomes" id="UP000254938"/>
    </source>
</evidence>
<protein>
    <submittedName>
        <fullName evidence="2">GntR family transcriptional regulator</fullName>
    </submittedName>
</protein>
<dbReference type="Proteomes" id="UP000254938">
    <property type="component" value="Unassembled WGS sequence"/>
</dbReference>
<dbReference type="InterPro" id="IPR015421">
    <property type="entry name" value="PyrdxlP-dep_Trfase_major"/>
</dbReference>
<dbReference type="EMBL" id="UGKQ01000007">
    <property type="protein sequence ID" value="STS80670.1"/>
    <property type="molecule type" value="Genomic_DNA"/>
</dbReference>
<gene>
    <name evidence="2" type="primary">gabR_1</name>
    <name evidence="2" type="ORF">NCTC9140_02385</name>
</gene>
<dbReference type="PANTHER" id="PTHR46577">
    <property type="entry name" value="HTH-TYPE TRANSCRIPTIONAL REGULATORY PROTEIN GABR"/>
    <property type="match status" value="1"/>
</dbReference>
<dbReference type="CDD" id="cd00609">
    <property type="entry name" value="AAT_like"/>
    <property type="match status" value="1"/>
</dbReference>
<dbReference type="InterPro" id="IPR004839">
    <property type="entry name" value="Aminotransferase_I/II_large"/>
</dbReference>
<dbReference type="Gene3D" id="3.40.640.10">
    <property type="entry name" value="Type I PLP-dependent aspartate aminotransferase-like (Major domain)"/>
    <property type="match status" value="1"/>
</dbReference>
<feature type="domain" description="Aminotransferase class I/classII large" evidence="1">
    <location>
        <begin position="2"/>
        <end position="232"/>
    </location>
</feature>
<accession>A0A377TRJ0</accession>
<dbReference type="Pfam" id="PF00155">
    <property type="entry name" value="Aminotran_1_2"/>
    <property type="match status" value="1"/>
</dbReference>
<dbReference type="GO" id="GO:0030170">
    <property type="term" value="F:pyridoxal phosphate binding"/>
    <property type="evidence" value="ECO:0007669"/>
    <property type="project" value="InterPro"/>
</dbReference>
<dbReference type="PANTHER" id="PTHR46577:SF1">
    <property type="entry name" value="HTH-TYPE TRANSCRIPTIONAL REGULATORY PROTEIN GABR"/>
    <property type="match status" value="1"/>
</dbReference>
<evidence type="ECO:0000313" key="2">
    <source>
        <dbReference type="EMBL" id="STS80670.1"/>
    </source>
</evidence>
<dbReference type="SUPFAM" id="SSF53383">
    <property type="entry name" value="PLP-dependent transferases"/>
    <property type="match status" value="1"/>
</dbReference>
<proteinExistence type="predicted"/>
<name>A0A377TRJ0_KLEPN</name>
<dbReference type="InterPro" id="IPR015424">
    <property type="entry name" value="PyrdxlP-dep_Trfase"/>
</dbReference>
<sequence>MRLATDNPGDSVWLEEPGYLGARSGFQRAGLRVRGMAVDDEGMCIANGVAEPPRLIFTSPSHQYPCGSIMSAGRRLALVEYARRHGAWIVEDDYDSEFRHSGEPIPAMLGMVPDAPVVYLGTFSKTLFPALRIGFMVMRPRWRMLLRTPLARCCAGDTVLNSGRWPALIEKGHYARHLAAMRRLYRKRQQQLREALAQEITVPCDVLGGGGGMHLTVAMEGVNDRTLAQQARQFQLAPAALSHFYLDPQRARSGLVLGYGNTSASRYLPALRTLNRLIAQHRRA</sequence>
<dbReference type="InterPro" id="IPR051446">
    <property type="entry name" value="HTH_trans_reg/aminotransferase"/>
</dbReference>
<evidence type="ECO:0000259" key="1">
    <source>
        <dbReference type="Pfam" id="PF00155"/>
    </source>
</evidence>
<organism evidence="2 3">
    <name type="scientific">Klebsiella pneumoniae</name>
    <dbReference type="NCBI Taxonomy" id="573"/>
    <lineage>
        <taxon>Bacteria</taxon>
        <taxon>Pseudomonadati</taxon>
        <taxon>Pseudomonadota</taxon>
        <taxon>Gammaproteobacteria</taxon>
        <taxon>Enterobacterales</taxon>
        <taxon>Enterobacteriaceae</taxon>
        <taxon>Klebsiella/Raoultella group</taxon>
        <taxon>Klebsiella</taxon>
        <taxon>Klebsiella pneumoniae complex</taxon>
    </lineage>
</organism>